<dbReference type="PRINTS" id="PR00385">
    <property type="entry name" value="P450"/>
</dbReference>
<evidence type="ECO:0000256" key="4">
    <source>
        <dbReference type="ARBA" id="ARBA00004406"/>
    </source>
</evidence>
<dbReference type="GO" id="GO:0005789">
    <property type="term" value="C:endoplasmic reticulum membrane"/>
    <property type="evidence" value="ECO:0007669"/>
    <property type="project" value="UniProtKB-SubCell"/>
</dbReference>
<dbReference type="GO" id="GO:0004497">
    <property type="term" value="F:monooxygenase activity"/>
    <property type="evidence" value="ECO:0007669"/>
    <property type="project" value="UniProtKB-KW"/>
</dbReference>
<dbReference type="GO" id="GO:0005506">
    <property type="term" value="F:iron ion binding"/>
    <property type="evidence" value="ECO:0007669"/>
    <property type="project" value="InterPro"/>
</dbReference>
<evidence type="ECO:0000256" key="14">
    <source>
        <dbReference type="PIRSR" id="PIRSR602401-1"/>
    </source>
</evidence>
<dbReference type="InterPro" id="IPR001128">
    <property type="entry name" value="Cyt_P450"/>
</dbReference>
<comment type="subcellular location">
    <subcellularLocation>
        <location evidence="4">Endoplasmic reticulum membrane</location>
        <topology evidence="4">Peripheral membrane protein</topology>
    </subcellularLocation>
    <subcellularLocation>
        <location evidence="3">Microsome membrane</location>
        <topology evidence="3">Peripheral membrane protein</topology>
    </subcellularLocation>
</comment>
<keyword evidence="9" id="KW-0492">Microsome</keyword>
<dbReference type="Pfam" id="PF00067">
    <property type="entry name" value="p450"/>
    <property type="match status" value="1"/>
</dbReference>
<keyword evidence="16" id="KW-0812">Transmembrane</keyword>
<name>W8C6B3_CERCA</name>
<keyword evidence="12 15" id="KW-0503">Monooxygenase</keyword>
<dbReference type="PROSITE" id="PS00086">
    <property type="entry name" value="CYTOCHROME_P450"/>
    <property type="match status" value="1"/>
</dbReference>
<gene>
    <name evidence="17" type="primary">C28D1</name>
</gene>
<evidence type="ECO:0000256" key="13">
    <source>
        <dbReference type="ARBA" id="ARBA00023136"/>
    </source>
</evidence>
<dbReference type="GO" id="GO:0020037">
    <property type="term" value="F:heme binding"/>
    <property type="evidence" value="ECO:0007669"/>
    <property type="project" value="InterPro"/>
</dbReference>
<protein>
    <submittedName>
        <fullName evidence="17">Putative cytochrome P450 28d1</fullName>
    </submittedName>
</protein>
<dbReference type="PRINTS" id="PR00463">
    <property type="entry name" value="EP450I"/>
</dbReference>
<evidence type="ECO:0000256" key="8">
    <source>
        <dbReference type="ARBA" id="ARBA00022824"/>
    </source>
</evidence>
<dbReference type="OrthoDB" id="2789670at2759"/>
<comment type="function">
    <text evidence="2">May be involved in the metabolism of insect hormones and in the breakdown of synthetic insecticides.</text>
</comment>
<dbReference type="PANTHER" id="PTHR24292:SF84">
    <property type="entry name" value="CYTOCHROME P450 28A5-RELATED"/>
    <property type="match status" value="1"/>
</dbReference>
<keyword evidence="11 14" id="KW-0408">Iron</keyword>
<dbReference type="InterPro" id="IPR017972">
    <property type="entry name" value="Cyt_P450_CS"/>
</dbReference>
<keyword evidence="16" id="KW-1133">Transmembrane helix</keyword>
<dbReference type="EMBL" id="GAMC01004376">
    <property type="protein sequence ID" value="JAC02180.1"/>
    <property type="molecule type" value="mRNA"/>
</dbReference>
<keyword evidence="13 16" id="KW-0472">Membrane</keyword>
<dbReference type="KEGG" id="ccat:101458901"/>
<comment type="similarity">
    <text evidence="5 15">Belongs to the cytochrome P450 family.</text>
</comment>
<evidence type="ECO:0000256" key="6">
    <source>
        <dbReference type="ARBA" id="ARBA00022617"/>
    </source>
</evidence>
<accession>W8C6B3</accession>
<dbReference type="EMBL" id="GAMC01004374">
    <property type="protein sequence ID" value="JAC02182.1"/>
    <property type="molecule type" value="mRNA"/>
</dbReference>
<dbReference type="CTD" id="101458901"/>
<feature type="binding site" description="axial binding residue" evidence="14">
    <location>
        <position position="445"/>
    </location>
    <ligand>
        <name>heme</name>
        <dbReference type="ChEBI" id="CHEBI:30413"/>
    </ligand>
    <ligandPart>
        <name>Fe</name>
        <dbReference type="ChEBI" id="CHEBI:18248"/>
    </ligandPart>
</feature>
<evidence type="ECO:0000256" key="3">
    <source>
        <dbReference type="ARBA" id="ARBA00004174"/>
    </source>
</evidence>
<evidence type="ECO:0000256" key="12">
    <source>
        <dbReference type="ARBA" id="ARBA00023033"/>
    </source>
</evidence>
<keyword evidence="8" id="KW-0256">Endoplasmic reticulum</keyword>
<evidence type="ECO:0000256" key="11">
    <source>
        <dbReference type="ARBA" id="ARBA00023004"/>
    </source>
</evidence>
<keyword evidence="6 14" id="KW-0349">Heme</keyword>
<evidence type="ECO:0000256" key="10">
    <source>
        <dbReference type="ARBA" id="ARBA00023002"/>
    </source>
</evidence>
<evidence type="ECO:0000256" key="5">
    <source>
        <dbReference type="ARBA" id="ARBA00010617"/>
    </source>
</evidence>
<keyword evidence="10 15" id="KW-0560">Oxidoreductase</keyword>
<reference evidence="17" key="1">
    <citation type="submission" date="2013-07" db="EMBL/GenBank/DDBJ databases">
        <authorList>
            <person name="Geib S."/>
        </authorList>
    </citation>
    <scope>NUCLEOTIDE SEQUENCE</scope>
</reference>
<evidence type="ECO:0000256" key="7">
    <source>
        <dbReference type="ARBA" id="ARBA00022723"/>
    </source>
</evidence>
<proteinExistence type="evidence at transcript level"/>
<dbReference type="GeneID" id="101458901"/>
<dbReference type="PANTHER" id="PTHR24292">
    <property type="entry name" value="CYTOCHROME P450"/>
    <property type="match status" value="1"/>
</dbReference>
<dbReference type="GO" id="GO:0016705">
    <property type="term" value="F:oxidoreductase activity, acting on paired donors, with incorporation or reduction of molecular oxygen"/>
    <property type="evidence" value="ECO:0007669"/>
    <property type="project" value="InterPro"/>
</dbReference>
<dbReference type="AlphaFoldDB" id="W8C6B3"/>
<feature type="transmembrane region" description="Helical" evidence="16">
    <location>
        <begin position="6"/>
        <end position="27"/>
    </location>
</feature>
<keyword evidence="7 14" id="KW-0479">Metal-binding</keyword>
<evidence type="ECO:0000256" key="16">
    <source>
        <dbReference type="SAM" id="Phobius"/>
    </source>
</evidence>
<evidence type="ECO:0000256" key="2">
    <source>
        <dbReference type="ARBA" id="ARBA00003690"/>
    </source>
</evidence>
<dbReference type="SUPFAM" id="SSF48264">
    <property type="entry name" value="Cytochrome P450"/>
    <property type="match status" value="1"/>
</dbReference>
<comment type="cofactor">
    <cofactor evidence="1 14">
        <name>heme</name>
        <dbReference type="ChEBI" id="CHEBI:30413"/>
    </cofactor>
</comment>
<reference evidence="17" key="2">
    <citation type="journal article" date="2014" name="BMC Genomics">
        <title>A genomic perspective to assessing quality of mass-reared SIT flies used in Mediterranean fruit fly (Ceratitis capitata) eradication in California.</title>
        <authorList>
            <person name="Calla B."/>
            <person name="Hall B."/>
            <person name="Hou S."/>
            <person name="Geib S.M."/>
        </authorList>
    </citation>
    <scope>NUCLEOTIDE SEQUENCE</scope>
</reference>
<evidence type="ECO:0000256" key="9">
    <source>
        <dbReference type="ARBA" id="ARBA00022848"/>
    </source>
</evidence>
<evidence type="ECO:0000256" key="1">
    <source>
        <dbReference type="ARBA" id="ARBA00001971"/>
    </source>
</evidence>
<dbReference type="InterPro" id="IPR002401">
    <property type="entry name" value="Cyt_P450_E_grp-I"/>
</dbReference>
<evidence type="ECO:0000313" key="17">
    <source>
        <dbReference type="EMBL" id="JAC02182.1"/>
    </source>
</evidence>
<dbReference type="RefSeq" id="NP_001306597.1">
    <property type="nucleotide sequence ID" value="NM_001319668.1"/>
</dbReference>
<organism evidence="17">
    <name type="scientific">Ceratitis capitata</name>
    <name type="common">Mediterranean fruit fly</name>
    <name type="synonym">Tephritis capitata</name>
    <dbReference type="NCBI Taxonomy" id="7213"/>
    <lineage>
        <taxon>Eukaryota</taxon>
        <taxon>Metazoa</taxon>
        <taxon>Ecdysozoa</taxon>
        <taxon>Arthropoda</taxon>
        <taxon>Hexapoda</taxon>
        <taxon>Insecta</taxon>
        <taxon>Pterygota</taxon>
        <taxon>Neoptera</taxon>
        <taxon>Endopterygota</taxon>
        <taxon>Diptera</taxon>
        <taxon>Brachycera</taxon>
        <taxon>Muscomorpha</taxon>
        <taxon>Tephritoidea</taxon>
        <taxon>Tephritidae</taxon>
        <taxon>Ceratitis</taxon>
        <taxon>Ceratitis</taxon>
    </lineage>
</organism>
<dbReference type="CDD" id="cd11056">
    <property type="entry name" value="CYP6-like"/>
    <property type="match status" value="1"/>
</dbReference>
<evidence type="ECO:0000256" key="15">
    <source>
        <dbReference type="RuleBase" id="RU000461"/>
    </source>
</evidence>
<dbReference type="InterPro" id="IPR050476">
    <property type="entry name" value="Insect_CytP450_Detox"/>
</dbReference>
<dbReference type="InterPro" id="IPR036396">
    <property type="entry name" value="Cyt_P450_sf"/>
</dbReference>
<dbReference type="Gene3D" id="1.10.630.10">
    <property type="entry name" value="Cytochrome P450"/>
    <property type="match status" value="1"/>
</dbReference>
<sequence length="501" mass="57671">MFSLILILLIATITMIYLFLIWNFTYWRIRGVIGPSPVPFFGSFPGLIMKNKHFADDINSIYRKYNKCESYVGVFLLRSPKLMILDPKLVHDIFVTSFKNFNSNDIAKLIDKNKDVLLGNNPFILSGKEWREQRAMVSPGVTISRLRTVYYIMQSVSKSWCEYLKRQMEMEHSANGLNGKDIALRFTSANIAKSVLGFTSTDPIKPLVENIKMLSENNNSFIIYSIMAGLFPQIVKIFKAKFIPRKCEEFFKKLILDAFKICSKRSKSHHDFMDYILSIKENHNLNDKDLISYTMTLLIEGLDTSATVLSHCLFLLGRYQTVQKKLFNEVISNSKNGELSFESINQLPYLDACVYESIRIFPPGLWSIKTCTMPYTFTNKRGEQVSLDVGDSVMIPIYALHHDAKYYPNPDQFKPERFLIENINKLKMLRHFGAFLGFGDGPRMCLGINFAMIQAKTAIVSILRQFKIDLSDKCTPFVKLDPKSFLTQQDGGVWLDFQDRN</sequence>